<feature type="compositionally biased region" description="Low complexity" evidence="6">
    <location>
        <begin position="27"/>
        <end position="36"/>
    </location>
</feature>
<protein>
    <recommendedName>
        <fullName evidence="9">Transcriptional adapter 3</fullName>
    </recommendedName>
</protein>
<evidence type="ECO:0000256" key="2">
    <source>
        <dbReference type="ARBA" id="ARBA00005330"/>
    </source>
</evidence>
<comment type="caution">
    <text evidence="7">The sequence shown here is derived from an EMBL/GenBank/DDBJ whole genome shotgun (WGS) entry which is preliminary data.</text>
</comment>
<evidence type="ECO:0000256" key="6">
    <source>
        <dbReference type="SAM" id="MobiDB-lite"/>
    </source>
</evidence>
<evidence type="ECO:0008006" key="9">
    <source>
        <dbReference type="Google" id="ProtNLM"/>
    </source>
</evidence>
<evidence type="ECO:0000256" key="4">
    <source>
        <dbReference type="ARBA" id="ARBA00023163"/>
    </source>
</evidence>
<evidence type="ECO:0000256" key="1">
    <source>
        <dbReference type="ARBA" id="ARBA00004123"/>
    </source>
</evidence>
<dbReference type="GO" id="GO:0005634">
    <property type="term" value="C:nucleus"/>
    <property type="evidence" value="ECO:0007669"/>
    <property type="project" value="UniProtKB-SubCell"/>
</dbReference>
<feature type="region of interest" description="Disordered" evidence="6">
    <location>
        <begin position="1"/>
        <end position="36"/>
    </location>
</feature>
<keyword evidence="3" id="KW-0805">Transcription regulation</keyword>
<evidence type="ECO:0000256" key="5">
    <source>
        <dbReference type="ARBA" id="ARBA00023242"/>
    </source>
</evidence>
<name>A0AA39F900_9HYME</name>
<proteinExistence type="inferred from homology"/>
<dbReference type="GO" id="GO:0006357">
    <property type="term" value="P:regulation of transcription by RNA polymerase II"/>
    <property type="evidence" value="ECO:0007669"/>
    <property type="project" value="TreeGrafter"/>
</dbReference>
<dbReference type="Proteomes" id="UP001168990">
    <property type="component" value="Unassembled WGS sequence"/>
</dbReference>
<feature type="compositionally biased region" description="Basic and acidic residues" evidence="6">
    <location>
        <begin position="121"/>
        <end position="140"/>
    </location>
</feature>
<dbReference type="Pfam" id="PF10198">
    <property type="entry name" value="Ada3"/>
    <property type="match status" value="1"/>
</dbReference>
<keyword evidence="8" id="KW-1185">Reference proteome</keyword>
<evidence type="ECO:0000313" key="8">
    <source>
        <dbReference type="Proteomes" id="UP001168990"/>
    </source>
</evidence>
<organism evidence="7 8">
    <name type="scientific">Microctonus aethiopoides</name>
    <dbReference type="NCBI Taxonomy" id="144406"/>
    <lineage>
        <taxon>Eukaryota</taxon>
        <taxon>Metazoa</taxon>
        <taxon>Ecdysozoa</taxon>
        <taxon>Arthropoda</taxon>
        <taxon>Hexapoda</taxon>
        <taxon>Insecta</taxon>
        <taxon>Pterygota</taxon>
        <taxon>Neoptera</taxon>
        <taxon>Endopterygota</taxon>
        <taxon>Hymenoptera</taxon>
        <taxon>Apocrita</taxon>
        <taxon>Ichneumonoidea</taxon>
        <taxon>Braconidae</taxon>
        <taxon>Euphorinae</taxon>
        <taxon>Microctonus</taxon>
    </lineage>
</organism>
<dbReference type="AlphaFoldDB" id="A0AA39F900"/>
<comment type="similarity">
    <text evidence="2">Belongs to the NGG1 family.</text>
</comment>
<dbReference type="GO" id="GO:0000124">
    <property type="term" value="C:SAGA complex"/>
    <property type="evidence" value="ECO:0007669"/>
    <property type="project" value="TreeGrafter"/>
</dbReference>
<evidence type="ECO:0000256" key="3">
    <source>
        <dbReference type="ARBA" id="ARBA00023015"/>
    </source>
</evidence>
<reference evidence="7" key="2">
    <citation type="submission" date="2023-03" db="EMBL/GenBank/DDBJ databases">
        <authorList>
            <person name="Inwood S.N."/>
            <person name="Skelly J.G."/>
            <person name="Guhlin J."/>
            <person name="Harrop T.W.R."/>
            <person name="Goldson S.G."/>
            <person name="Dearden P.K."/>
        </authorList>
    </citation>
    <scope>NUCLEOTIDE SEQUENCE</scope>
    <source>
        <strain evidence="7">Irish</strain>
        <tissue evidence="7">Whole body</tissue>
    </source>
</reference>
<reference evidence="7" key="1">
    <citation type="journal article" date="2023" name="bioRxiv">
        <title>Scaffold-level genome assemblies of two parasitoid biocontrol wasps reveal the parthenogenesis mechanism and an associated novel virus.</title>
        <authorList>
            <person name="Inwood S."/>
            <person name="Skelly J."/>
            <person name="Guhlin J."/>
            <person name="Harrop T."/>
            <person name="Goldson S."/>
            <person name="Dearden P."/>
        </authorList>
    </citation>
    <scope>NUCLEOTIDE SEQUENCE</scope>
    <source>
        <strain evidence="7">Irish</strain>
        <tissue evidence="7">Whole body</tissue>
    </source>
</reference>
<comment type="subcellular location">
    <subcellularLocation>
        <location evidence="1">Nucleus</location>
    </subcellularLocation>
</comment>
<dbReference type="PANTHER" id="PTHR13556:SF2">
    <property type="entry name" value="TRANSCRIPTIONAL ADAPTER 3"/>
    <property type="match status" value="1"/>
</dbReference>
<feature type="region of interest" description="Disordered" evidence="6">
    <location>
        <begin position="105"/>
        <end position="144"/>
    </location>
</feature>
<accession>A0AA39F900</accession>
<dbReference type="GO" id="GO:0003713">
    <property type="term" value="F:transcription coactivator activity"/>
    <property type="evidence" value="ECO:0007669"/>
    <property type="project" value="TreeGrafter"/>
</dbReference>
<dbReference type="PANTHER" id="PTHR13556">
    <property type="entry name" value="TRANSCRIPTIONAL ADAPTER 3-RELATED"/>
    <property type="match status" value="1"/>
</dbReference>
<keyword evidence="5" id="KW-0539">Nucleus</keyword>
<gene>
    <name evidence="7" type="ORF">PV328_003654</name>
</gene>
<dbReference type="EMBL" id="JAQQBS010001422">
    <property type="protein sequence ID" value="KAK0165103.1"/>
    <property type="molecule type" value="Genomic_DNA"/>
</dbReference>
<dbReference type="InterPro" id="IPR019340">
    <property type="entry name" value="Histone_AcTrfase_su3"/>
</dbReference>
<keyword evidence="4" id="KW-0804">Transcription</keyword>
<sequence>MSGKGKLNTKKAPVKLRENVKSAQLPTQNTETNTETTEMSLTLPVIKIADNNKLLPRYSSILQRTTDEGVGMEDLDILQLELETLLSSVVVRTRMLQEEITCLSSAEERRDKRSKSGKSLSLEKKLRDEKSSSRSKDTNIKTHSPLPAKLIKAKGLGGNSSNHQIVPNPHEIVRIESSKSDIPKLLLPKNDTTNKFWASVDPYCSDIMPDDIKLLNELIATHSDLSEFKKIPPLGRHYSYVWAHNDLMQEEDAANPNRDKKKNRTDMSMLMSKVDKKHPTSMAGPLTQRLVSALLEENVYVANNNSDSKLFRDGDPPVLRDLSIQNSMNLELRMHKELVEQGILEPDSHRKNQEDDEILTEIKRCQQDLMALSSHNVAQLKRLLNLAQEESRRQALKRKISVVDNDVVEHYNKLIIAKQRKVPLTRKEQEKAWASLREREALLQQLNALPPSNSIGETNLTVNSNATT</sequence>
<evidence type="ECO:0000313" key="7">
    <source>
        <dbReference type="EMBL" id="KAK0165103.1"/>
    </source>
</evidence>